<keyword evidence="1" id="KW-0812">Transmembrane</keyword>
<dbReference type="EMBL" id="AZFT01000053">
    <property type="protein sequence ID" value="KRL83401.1"/>
    <property type="molecule type" value="Genomic_DNA"/>
</dbReference>
<name>A0A0R1TQD1_9LACO</name>
<sequence length="176" mass="20173">MCSKALKFEKISRLEAVTLPFYALLMFLLSVTWDAQNILAMVVLLLLSVGIGWYQAIGAQVKDTDKFDRHGRPVKLLKKGRPYIIGWFLVFLVGIAVEILAGDSLGTHEILSELGDEIERDLFIFKFFSGGHAWYLWETTALSNLAFIYFLEQRFPNLRDAFKKTKSQKLKRGHNK</sequence>
<gene>
    <name evidence="2" type="ORF">FC32_GL000651</name>
</gene>
<comment type="caution">
    <text evidence="2">The sequence shown here is derived from an EMBL/GenBank/DDBJ whole genome shotgun (WGS) entry which is preliminary data.</text>
</comment>
<dbReference type="Proteomes" id="UP000051324">
    <property type="component" value="Unassembled WGS sequence"/>
</dbReference>
<protein>
    <recommendedName>
        <fullName evidence="4">Hydrophobic protein</fullName>
    </recommendedName>
</protein>
<evidence type="ECO:0000313" key="2">
    <source>
        <dbReference type="EMBL" id="KRL83401.1"/>
    </source>
</evidence>
<dbReference type="STRING" id="1423724.FC32_GL000651"/>
<proteinExistence type="predicted"/>
<evidence type="ECO:0000313" key="3">
    <source>
        <dbReference type="Proteomes" id="UP000051324"/>
    </source>
</evidence>
<dbReference type="eggNOG" id="ENOG5032UJK">
    <property type="taxonomic scope" value="Bacteria"/>
</dbReference>
<keyword evidence="3" id="KW-1185">Reference proteome</keyword>
<organism evidence="2 3">
    <name type="scientific">Ligilactobacillus apodemi DSM 16634 = JCM 16172</name>
    <dbReference type="NCBI Taxonomy" id="1423724"/>
    <lineage>
        <taxon>Bacteria</taxon>
        <taxon>Bacillati</taxon>
        <taxon>Bacillota</taxon>
        <taxon>Bacilli</taxon>
        <taxon>Lactobacillales</taxon>
        <taxon>Lactobacillaceae</taxon>
        <taxon>Ligilactobacillus</taxon>
    </lineage>
</organism>
<accession>A0A0R1TQD1</accession>
<feature type="transmembrane region" description="Helical" evidence="1">
    <location>
        <begin position="12"/>
        <end position="32"/>
    </location>
</feature>
<reference evidence="2 3" key="1">
    <citation type="journal article" date="2015" name="Genome Announc.">
        <title>Expanding the biotechnology potential of lactobacilli through comparative genomics of 213 strains and associated genera.</title>
        <authorList>
            <person name="Sun Z."/>
            <person name="Harris H.M."/>
            <person name="McCann A."/>
            <person name="Guo C."/>
            <person name="Argimon S."/>
            <person name="Zhang W."/>
            <person name="Yang X."/>
            <person name="Jeffery I.B."/>
            <person name="Cooney J.C."/>
            <person name="Kagawa T.F."/>
            <person name="Liu W."/>
            <person name="Song Y."/>
            <person name="Salvetti E."/>
            <person name="Wrobel A."/>
            <person name="Rasinkangas P."/>
            <person name="Parkhill J."/>
            <person name="Rea M.C."/>
            <person name="O'Sullivan O."/>
            <person name="Ritari J."/>
            <person name="Douillard F.P."/>
            <person name="Paul Ross R."/>
            <person name="Yang R."/>
            <person name="Briner A.E."/>
            <person name="Felis G.E."/>
            <person name="de Vos W.M."/>
            <person name="Barrangou R."/>
            <person name="Klaenhammer T.R."/>
            <person name="Caufield P.W."/>
            <person name="Cui Y."/>
            <person name="Zhang H."/>
            <person name="O'Toole P.W."/>
        </authorList>
    </citation>
    <scope>NUCLEOTIDE SEQUENCE [LARGE SCALE GENOMIC DNA]</scope>
    <source>
        <strain evidence="2 3">DSM 16634</strain>
    </source>
</reference>
<evidence type="ECO:0008006" key="4">
    <source>
        <dbReference type="Google" id="ProtNLM"/>
    </source>
</evidence>
<keyword evidence="1" id="KW-0472">Membrane</keyword>
<keyword evidence="1" id="KW-1133">Transmembrane helix</keyword>
<feature type="transmembrane region" description="Helical" evidence="1">
    <location>
        <begin position="82"/>
        <end position="101"/>
    </location>
</feature>
<dbReference type="PATRIC" id="fig|1423724.4.peg.687"/>
<evidence type="ECO:0000256" key="1">
    <source>
        <dbReference type="SAM" id="Phobius"/>
    </source>
</evidence>
<feature type="transmembrane region" description="Helical" evidence="1">
    <location>
        <begin position="38"/>
        <end position="61"/>
    </location>
</feature>
<dbReference type="AlphaFoldDB" id="A0A0R1TQD1"/>
<feature type="transmembrane region" description="Helical" evidence="1">
    <location>
        <begin position="134"/>
        <end position="151"/>
    </location>
</feature>